<keyword evidence="2" id="KW-1185">Reference proteome</keyword>
<gene>
    <name evidence="1" type="ORF">LZ016_06270</name>
</gene>
<proteinExistence type="predicted"/>
<organism evidence="1 2">
    <name type="scientific">Sphingomonas telluris</name>
    <dbReference type="NCBI Taxonomy" id="2907998"/>
    <lineage>
        <taxon>Bacteria</taxon>
        <taxon>Pseudomonadati</taxon>
        <taxon>Pseudomonadota</taxon>
        <taxon>Alphaproteobacteria</taxon>
        <taxon>Sphingomonadales</taxon>
        <taxon>Sphingomonadaceae</taxon>
        <taxon>Sphingomonas</taxon>
    </lineage>
</organism>
<dbReference type="Proteomes" id="UP001203058">
    <property type="component" value="Unassembled WGS sequence"/>
</dbReference>
<accession>A0ABS9VL57</accession>
<evidence type="ECO:0000313" key="2">
    <source>
        <dbReference type="Proteomes" id="UP001203058"/>
    </source>
</evidence>
<dbReference type="EMBL" id="JAKZHW010000001">
    <property type="protein sequence ID" value="MCH8615704.1"/>
    <property type="molecule type" value="Genomic_DNA"/>
</dbReference>
<name>A0ABS9VL57_9SPHN</name>
<sequence>MAIIVTGADQDLDMFDLLAYGSLADLFDGATVVTHTASTFHIRNDLTDEDLTITGSFTYSSGSNTPSSGTITGIVYEVGHSMVFTASDASLSVSHFNDYVVADDMLGLSGKSCRAMTISTAVTITTIS</sequence>
<protein>
    <submittedName>
        <fullName evidence="1">Uncharacterized protein</fullName>
    </submittedName>
</protein>
<reference evidence="1 2" key="1">
    <citation type="submission" date="2022-03" db="EMBL/GenBank/DDBJ databases">
        <authorList>
            <person name="Jo J.-H."/>
            <person name="Im W.-T."/>
        </authorList>
    </citation>
    <scope>NUCLEOTIDE SEQUENCE [LARGE SCALE GENOMIC DNA]</scope>
    <source>
        <strain evidence="1 2">SM33</strain>
    </source>
</reference>
<comment type="caution">
    <text evidence="1">The sequence shown here is derived from an EMBL/GenBank/DDBJ whole genome shotgun (WGS) entry which is preliminary data.</text>
</comment>
<evidence type="ECO:0000313" key="1">
    <source>
        <dbReference type="EMBL" id="MCH8615704.1"/>
    </source>
</evidence>
<dbReference type="RefSeq" id="WP_241446543.1">
    <property type="nucleotide sequence ID" value="NZ_JAKZHW010000001.1"/>
</dbReference>